<evidence type="ECO:0000256" key="1">
    <source>
        <dbReference type="ARBA" id="ARBA00004365"/>
    </source>
</evidence>
<keyword evidence="9" id="KW-0966">Cell projection</keyword>
<gene>
    <name evidence="9" type="primary">flgK</name>
    <name evidence="9" type="ORF">PAM7066_02274</name>
</gene>
<evidence type="ECO:0000256" key="2">
    <source>
        <dbReference type="ARBA" id="ARBA00004613"/>
    </source>
</evidence>
<dbReference type="NCBIfam" id="TIGR02492">
    <property type="entry name" value="flgK_ends"/>
    <property type="match status" value="1"/>
</dbReference>
<dbReference type="Pfam" id="PF22638">
    <property type="entry name" value="FlgK_D1"/>
    <property type="match status" value="1"/>
</dbReference>
<sequence>MGISSAIASATSGLFATARSAQTVSDNVANALTPGYAAREVVLATGQFGGVGVATIARRETLSLITDRRMAEADTSGERARSQSLSKVVDLVGSADDSGSLSGRVATFAAGLTAAASLPSSDQRLETVLTSAQALATHLNKAGDGIQAERLAADHAIGDAVEALNQGLLRVEQLNREIARQTASKGDVNTLLDQRRAVIDGISEFIPVREYPRENGRVGLITETGAVLLLDSAAEIGFDKSAGMTPGMMIDDPLSGLTINGRAVDTAREGGPIAGGQIAALFELRDEELPEAQVRLDAFAEELVVRFQDIKTDPSLEAGEAGLFIFSGDATSTKGFSQRLAVNEDKVNPDAGGELWRLRDGLGADEAGPSGDARVLQFFSSGLERASVPANSALGTSSLGIGALADLVVGSTAGAAYRAETDLSYSEGRLNILEEAVLSEGVNTDDEMRMLLLIEQAYAANARVIQTAGIMLDRILEI</sequence>
<dbReference type="InterPro" id="IPR053927">
    <property type="entry name" value="FlgK_helical"/>
</dbReference>
<evidence type="ECO:0000256" key="5">
    <source>
        <dbReference type="ARBA" id="ARBA00022525"/>
    </source>
</evidence>
<keyword evidence="5" id="KW-0964">Secreted</keyword>
<evidence type="ECO:0000259" key="7">
    <source>
        <dbReference type="Pfam" id="PF06429"/>
    </source>
</evidence>
<proteinExistence type="inferred from homology"/>
<dbReference type="STRING" id="315423.SAMN04488020_10641"/>
<keyword evidence="10" id="KW-1185">Reference proteome</keyword>
<keyword evidence="9" id="KW-0282">Flagellum</keyword>
<dbReference type="GO" id="GO:0005198">
    <property type="term" value="F:structural molecule activity"/>
    <property type="evidence" value="ECO:0007669"/>
    <property type="project" value="InterPro"/>
</dbReference>
<dbReference type="AlphaFoldDB" id="A0A1Y5SWP7"/>
<dbReference type="PANTHER" id="PTHR30033">
    <property type="entry name" value="FLAGELLAR HOOK-ASSOCIATED PROTEIN 1"/>
    <property type="match status" value="1"/>
</dbReference>
<name>A0A1Y5SWP7_9RHOB</name>
<dbReference type="EMBL" id="FWFV01000006">
    <property type="protein sequence ID" value="SLN50449.1"/>
    <property type="molecule type" value="Genomic_DNA"/>
</dbReference>
<evidence type="ECO:0000259" key="8">
    <source>
        <dbReference type="Pfam" id="PF22638"/>
    </source>
</evidence>
<accession>A0A1Y5SWP7</accession>
<dbReference type="GO" id="GO:0044780">
    <property type="term" value="P:bacterial-type flagellum assembly"/>
    <property type="evidence" value="ECO:0007669"/>
    <property type="project" value="InterPro"/>
</dbReference>
<dbReference type="InterPro" id="IPR002371">
    <property type="entry name" value="FlgK"/>
</dbReference>
<protein>
    <recommendedName>
        <fullName evidence="4">Flagellar hook-associated protein 1</fullName>
    </recommendedName>
</protein>
<reference evidence="9 10" key="1">
    <citation type="submission" date="2017-03" db="EMBL/GenBank/DDBJ databases">
        <authorList>
            <person name="Afonso C.L."/>
            <person name="Miller P.J."/>
            <person name="Scott M.A."/>
            <person name="Spackman E."/>
            <person name="Goraichik I."/>
            <person name="Dimitrov K.M."/>
            <person name="Suarez D.L."/>
            <person name="Swayne D.E."/>
        </authorList>
    </citation>
    <scope>NUCLEOTIDE SEQUENCE [LARGE SCALE GENOMIC DNA]</scope>
    <source>
        <strain evidence="9 10">CECT 7066</strain>
    </source>
</reference>
<dbReference type="Pfam" id="PF06429">
    <property type="entry name" value="Flg_bbr_C"/>
    <property type="match status" value="1"/>
</dbReference>
<dbReference type="GO" id="GO:0005576">
    <property type="term" value="C:extracellular region"/>
    <property type="evidence" value="ECO:0007669"/>
    <property type="project" value="UniProtKB-SubCell"/>
</dbReference>
<evidence type="ECO:0000313" key="10">
    <source>
        <dbReference type="Proteomes" id="UP000193870"/>
    </source>
</evidence>
<feature type="domain" description="Flagellar hook-associated protein FlgK helical" evidence="8">
    <location>
        <begin position="96"/>
        <end position="312"/>
    </location>
</feature>
<dbReference type="Proteomes" id="UP000193870">
    <property type="component" value="Unassembled WGS sequence"/>
</dbReference>
<evidence type="ECO:0000313" key="9">
    <source>
        <dbReference type="EMBL" id="SLN50449.1"/>
    </source>
</evidence>
<dbReference type="InterPro" id="IPR010930">
    <property type="entry name" value="Flg_bb/hook_C_dom"/>
</dbReference>
<evidence type="ECO:0000256" key="4">
    <source>
        <dbReference type="ARBA" id="ARBA00016244"/>
    </source>
</evidence>
<dbReference type="RefSeq" id="WP_085854251.1">
    <property type="nucleotide sequence ID" value="NZ_FOPF01000006.1"/>
</dbReference>
<comment type="subcellular location">
    <subcellularLocation>
        <location evidence="1">Bacterial flagellum</location>
    </subcellularLocation>
    <subcellularLocation>
        <location evidence="2">Secreted</location>
    </subcellularLocation>
</comment>
<dbReference type="OrthoDB" id="7181295at2"/>
<dbReference type="GO" id="GO:0009424">
    <property type="term" value="C:bacterial-type flagellum hook"/>
    <property type="evidence" value="ECO:0007669"/>
    <property type="project" value="InterPro"/>
</dbReference>
<evidence type="ECO:0000256" key="3">
    <source>
        <dbReference type="ARBA" id="ARBA00009677"/>
    </source>
</evidence>
<keyword evidence="6" id="KW-0975">Bacterial flagellum</keyword>
<dbReference type="PANTHER" id="PTHR30033:SF1">
    <property type="entry name" value="FLAGELLAR HOOK-ASSOCIATED PROTEIN 1"/>
    <property type="match status" value="1"/>
</dbReference>
<keyword evidence="9" id="KW-0969">Cilium</keyword>
<comment type="similarity">
    <text evidence="3">Belongs to the flagella basal body rod proteins family.</text>
</comment>
<dbReference type="SUPFAM" id="SSF64518">
    <property type="entry name" value="Phase 1 flagellin"/>
    <property type="match status" value="1"/>
</dbReference>
<feature type="domain" description="Flagellar basal-body/hook protein C-terminal" evidence="7">
    <location>
        <begin position="440"/>
        <end position="477"/>
    </location>
</feature>
<evidence type="ECO:0000256" key="6">
    <source>
        <dbReference type="ARBA" id="ARBA00023143"/>
    </source>
</evidence>
<organism evidence="9 10">
    <name type="scientific">Palleronia marisminoris</name>
    <dbReference type="NCBI Taxonomy" id="315423"/>
    <lineage>
        <taxon>Bacteria</taxon>
        <taxon>Pseudomonadati</taxon>
        <taxon>Pseudomonadota</taxon>
        <taxon>Alphaproteobacteria</taxon>
        <taxon>Rhodobacterales</taxon>
        <taxon>Roseobacteraceae</taxon>
        <taxon>Palleronia</taxon>
    </lineage>
</organism>